<gene>
    <name evidence="1" type="ORF">EDD36DRAFT_422796</name>
</gene>
<dbReference type="InterPro" id="IPR002173">
    <property type="entry name" value="Carboh/pur_kinase_PfkB_CS"/>
</dbReference>
<keyword evidence="2" id="KW-1185">Reference proteome</keyword>
<dbReference type="PANTHER" id="PTHR42774:SF3">
    <property type="entry name" value="KETOHEXOKINASE"/>
    <property type="match status" value="1"/>
</dbReference>
<dbReference type="EMBL" id="MU404361">
    <property type="protein sequence ID" value="KAI1609088.1"/>
    <property type="molecule type" value="Genomic_DNA"/>
</dbReference>
<dbReference type="InterPro" id="IPR052562">
    <property type="entry name" value="Ketohexokinase-related"/>
</dbReference>
<accession>A0AAN6DND8</accession>
<dbReference type="GO" id="GO:0016301">
    <property type="term" value="F:kinase activity"/>
    <property type="evidence" value="ECO:0007669"/>
    <property type="project" value="UniProtKB-KW"/>
</dbReference>
<sequence length="335" mass="36976">MKLVGVGACYLDTILSVPYYPSEDEKLRATTIAHRRGGNVPNALEVLQQLPKPDHKNDHSLILCSVLPSVSSVGVQEIKKSFGPNVDLSHCLHREQCPEPASSYIIKSCSIDSRTIVNYNDLPEMTLAEFTTVVGNIGKEASWYHFEGRNPDVTLQCMQYLRRAYSNVTISVEIEKPGRIGLEEMAAEADVVFYSKSWAFERGYQDAASCLKAQADVAIRATFLFCTWGEDGSAAFDIKEQELHLQHAFPAVSPGVVEYAHQLPISYLGMLISSSPIGAGDTFIAGILYGLLWHSDDWDMVRKLAFANELASRKVCRKGFGGLGSTMRTFGFNPP</sequence>
<keyword evidence="1" id="KW-0808">Transferase</keyword>
<organism evidence="1 2">
    <name type="scientific">Exophiala viscosa</name>
    <dbReference type="NCBI Taxonomy" id="2486360"/>
    <lineage>
        <taxon>Eukaryota</taxon>
        <taxon>Fungi</taxon>
        <taxon>Dikarya</taxon>
        <taxon>Ascomycota</taxon>
        <taxon>Pezizomycotina</taxon>
        <taxon>Eurotiomycetes</taxon>
        <taxon>Chaetothyriomycetidae</taxon>
        <taxon>Chaetothyriales</taxon>
        <taxon>Herpotrichiellaceae</taxon>
        <taxon>Exophiala</taxon>
    </lineage>
</organism>
<dbReference type="Proteomes" id="UP001203852">
    <property type="component" value="Unassembled WGS sequence"/>
</dbReference>
<dbReference type="AlphaFoldDB" id="A0AAN6DND8"/>
<dbReference type="PANTHER" id="PTHR42774">
    <property type="entry name" value="PHOSPHOTRANSFERASE SYSTEM TRANSPORT PROTEIN"/>
    <property type="match status" value="1"/>
</dbReference>
<protein>
    <submittedName>
        <fullName evidence="1">PfkB family kinase</fullName>
    </submittedName>
</protein>
<evidence type="ECO:0000313" key="1">
    <source>
        <dbReference type="EMBL" id="KAI1609088.1"/>
    </source>
</evidence>
<proteinExistence type="predicted"/>
<dbReference type="InterPro" id="IPR029056">
    <property type="entry name" value="Ribokinase-like"/>
</dbReference>
<comment type="caution">
    <text evidence="1">The sequence shown here is derived from an EMBL/GenBank/DDBJ whole genome shotgun (WGS) entry which is preliminary data.</text>
</comment>
<dbReference type="PROSITE" id="PS00584">
    <property type="entry name" value="PFKB_KINASES_2"/>
    <property type="match status" value="1"/>
</dbReference>
<keyword evidence="1" id="KW-0418">Kinase</keyword>
<dbReference type="SUPFAM" id="SSF53613">
    <property type="entry name" value="Ribokinase-like"/>
    <property type="match status" value="1"/>
</dbReference>
<reference evidence="1" key="1">
    <citation type="journal article" date="2022" name="bioRxiv">
        <title>Deciphering the potential niche of two novel black yeast fungi from a biological soil crust based on their genomes, phenotypes, and melanin regulation.</title>
        <authorList>
            <consortium name="DOE Joint Genome Institute"/>
            <person name="Carr E.C."/>
            <person name="Barton Q."/>
            <person name="Grambo S."/>
            <person name="Sullivan M."/>
            <person name="Renfro C.M."/>
            <person name="Kuo A."/>
            <person name="Pangilinan J."/>
            <person name="Lipzen A."/>
            <person name="Keymanesh K."/>
            <person name="Savage E."/>
            <person name="Barry K."/>
            <person name="Grigoriev I.V."/>
            <person name="Riekhof W.R."/>
            <person name="Harris S.S."/>
        </authorList>
    </citation>
    <scope>NUCLEOTIDE SEQUENCE</scope>
    <source>
        <strain evidence="1">JF 03-4F</strain>
    </source>
</reference>
<dbReference type="Gene3D" id="3.40.1190.20">
    <property type="match status" value="1"/>
</dbReference>
<evidence type="ECO:0000313" key="2">
    <source>
        <dbReference type="Proteomes" id="UP001203852"/>
    </source>
</evidence>
<name>A0AAN6DND8_9EURO</name>